<organism evidence="3 4">
    <name type="scientific">Amycolatopsis cihanbeyliensis</name>
    <dbReference type="NCBI Taxonomy" id="1128664"/>
    <lineage>
        <taxon>Bacteria</taxon>
        <taxon>Bacillati</taxon>
        <taxon>Actinomycetota</taxon>
        <taxon>Actinomycetes</taxon>
        <taxon>Pseudonocardiales</taxon>
        <taxon>Pseudonocardiaceae</taxon>
        <taxon>Amycolatopsis</taxon>
    </lineage>
</organism>
<evidence type="ECO:0000256" key="1">
    <source>
        <dbReference type="ARBA" id="ARBA00007768"/>
    </source>
</evidence>
<dbReference type="Gene3D" id="3.20.20.380">
    <property type="entry name" value="Copper homeostasis (CutC) domain"/>
    <property type="match status" value="1"/>
</dbReference>
<protein>
    <recommendedName>
        <fullName evidence="2">Copper homeostasis protein cutC homolog</fullName>
    </recommendedName>
</protein>
<comment type="caution">
    <text evidence="3">The sequence shown here is derived from an EMBL/GenBank/DDBJ whole genome shotgun (WGS) entry which is preliminary data.</text>
</comment>
<dbReference type="Pfam" id="PF03932">
    <property type="entry name" value="CutC"/>
    <property type="match status" value="1"/>
</dbReference>
<gene>
    <name evidence="3" type="ORF">FB471_2687</name>
</gene>
<proteinExistence type="inferred from homology"/>
<dbReference type="EMBL" id="VFML01000001">
    <property type="protein sequence ID" value="TQJ02937.1"/>
    <property type="molecule type" value="Genomic_DNA"/>
</dbReference>
<name>A0A542DIK5_AMYCI</name>
<reference evidence="3 4" key="1">
    <citation type="submission" date="2019-06" db="EMBL/GenBank/DDBJ databases">
        <title>Sequencing the genomes of 1000 actinobacteria strains.</title>
        <authorList>
            <person name="Klenk H.-P."/>
        </authorList>
    </citation>
    <scope>NUCLEOTIDE SEQUENCE [LARGE SCALE GENOMIC DNA]</scope>
    <source>
        <strain evidence="3 4">DSM 45679</strain>
    </source>
</reference>
<evidence type="ECO:0000256" key="2">
    <source>
        <dbReference type="ARBA" id="ARBA00019014"/>
    </source>
</evidence>
<dbReference type="SUPFAM" id="SSF110395">
    <property type="entry name" value="CutC-like"/>
    <property type="match status" value="1"/>
</dbReference>
<dbReference type="PANTHER" id="PTHR12598">
    <property type="entry name" value="COPPER HOMEOSTASIS PROTEIN CUTC"/>
    <property type="match status" value="1"/>
</dbReference>
<comment type="similarity">
    <text evidence="1">Belongs to the CutC family.</text>
</comment>
<dbReference type="InterPro" id="IPR005627">
    <property type="entry name" value="CutC-like"/>
</dbReference>
<dbReference type="Proteomes" id="UP000320876">
    <property type="component" value="Unassembled WGS sequence"/>
</dbReference>
<dbReference type="AlphaFoldDB" id="A0A542DIK5"/>
<evidence type="ECO:0000313" key="3">
    <source>
        <dbReference type="EMBL" id="TQJ02937.1"/>
    </source>
</evidence>
<dbReference type="GO" id="GO:0005507">
    <property type="term" value="F:copper ion binding"/>
    <property type="evidence" value="ECO:0007669"/>
    <property type="project" value="TreeGrafter"/>
</dbReference>
<evidence type="ECO:0000313" key="4">
    <source>
        <dbReference type="Proteomes" id="UP000320876"/>
    </source>
</evidence>
<accession>A0A542DIK5</accession>
<keyword evidence="4" id="KW-1185">Reference proteome</keyword>
<dbReference type="PANTHER" id="PTHR12598:SF0">
    <property type="entry name" value="COPPER HOMEOSTASIS PROTEIN CUTC HOMOLOG"/>
    <property type="match status" value="1"/>
</dbReference>
<dbReference type="InterPro" id="IPR036822">
    <property type="entry name" value="CutC-like_dom_sf"/>
</dbReference>
<sequence length="245" mass="25764">MTSGRAPEPVPNEDRAARFRASTEALLEVIALGPEDAERAQKGGADRLELVTDMAVAGLTPSAAVVREVLGATDLPVRVMLRAEDSFRPVGLDGLRSRAADLAEAGAAEFVFGFLTPGGEPDLAACRALAESVPGCRWTFHRAVDHAADPRAAHAMLVEAECDTVLTAGHPEGVERGRTLLRELAARREGPRLLAGGGLRAEHIAPLRAAGVTAFHVGGAVRQGGWTESLDAEAVRRWAELVSSS</sequence>